<evidence type="ECO:0000313" key="1">
    <source>
        <dbReference type="EMBL" id="PKQ61303.1"/>
    </source>
</evidence>
<proteinExistence type="predicted"/>
<reference evidence="1 2" key="1">
    <citation type="journal article" date="2017" name="Front. Microbiol.">
        <title>Labilibaculum manganireducens gen. nov., sp. nov. and Labilibaculum filiforme sp. nov., Novel Bacteroidetes Isolated from Subsurface Sediments of the Baltic Sea.</title>
        <authorList>
            <person name="Vandieken V."/>
            <person name="Marshall I.P."/>
            <person name="Niemann H."/>
            <person name="Engelen B."/>
            <person name="Cypionka H."/>
        </authorList>
    </citation>
    <scope>NUCLEOTIDE SEQUENCE [LARGE SCALE GENOMIC DNA]</scope>
    <source>
        <strain evidence="1 2">59.16B</strain>
    </source>
</reference>
<dbReference type="AlphaFoldDB" id="A0A2N3HTD4"/>
<accession>A0A2N3HTD4</accession>
<dbReference type="Proteomes" id="UP000233535">
    <property type="component" value="Unassembled WGS sequence"/>
</dbReference>
<comment type="caution">
    <text evidence="1">The sequence shown here is derived from an EMBL/GenBank/DDBJ whole genome shotgun (WGS) entry which is preliminary data.</text>
</comment>
<dbReference type="OrthoDB" id="1120922at2"/>
<dbReference type="EMBL" id="MVDD01000015">
    <property type="protein sequence ID" value="PKQ61303.1"/>
    <property type="molecule type" value="Genomic_DNA"/>
</dbReference>
<dbReference type="RefSeq" id="WP_101262564.1">
    <property type="nucleotide sequence ID" value="NZ_MVDD01000015.1"/>
</dbReference>
<sequence length="219" mass="24104">MASRTKLTDTATLELYRVALENAETQPEISAIMADLGYDSAVIAEGKALLTKTRTAYDANKTEDDETSAAYADFSSKKEQLEDTFNTHRKKAKVVFRNDSLTADKLAISGVMPRTYIKWLEAAKKFYSVASADSAIQGKLARLKISVDDLTAANTIISELEVARAIYLKEKGESQDATKIKDAAFAKIDDWMSEFYAVAKIGLEDNPQLLEALGKTVRS</sequence>
<organism evidence="1 2">
    <name type="scientific">Labilibaculum filiforme</name>
    <dbReference type="NCBI Taxonomy" id="1940526"/>
    <lineage>
        <taxon>Bacteria</taxon>
        <taxon>Pseudomonadati</taxon>
        <taxon>Bacteroidota</taxon>
        <taxon>Bacteroidia</taxon>
        <taxon>Marinilabiliales</taxon>
        <taxon>Marinifilaceae</taxon>
        <taxon>Labilibaculum</taxon>
    </lineage>
</organism>
<gene>
    <name evidence="1" type="ORF">BZG02_16030</name>
</gene>
<evidence type="ECO:0000313" key="2">
    <source>
        <dbReference type="Proteomes" id="UP000233535"/>
    </source>
</evidence>
<protein>
    <submittedName>
        <fullName evidence="1">Uncharacterized protein</fullName>
    </submittedName>
</protein>
<keyword evidence="2" id="KW-1185">Reference proteome</keyword>
<name>A0A2N3HTD4_9BACT</name>